<dbReference type="Pfam" id="PF01614">
    <property type="entry name" value="IclR_C"/>
    <property type="match status" value="1"/>
</dbReference>
<evidence type="ECO:0000256" key="3">
    <source>
        <dbReference type="ARBA" id="ARBA00023163"/>
    </source>
</evidence>
<evidence type="ECO:0000256" key="2">
    <source>
        <dbReference type="ARBA" id="ARBA00023125"/>
    </source>
</evidence>
<evidence type="ECO:0000313" key="7">
    <source>
        <dbReference type="Proteomes" id="UP000533598"/>
    </source>
</evidence>
<keyword evidence="3" id="KW-0804">Transcription</keyword>
<dbReference type="AlphaFoldDB" id="A0A7W7CG77"/>
<dbReference type="Gene3D" id="3.30.450.40">
    <property type="match status" value="1"/>
</dbReference>
<dbReference type="SUPFAM" id="SSF55781">
    <property type="entry name" value="GAF domain-like"/>
    <property type="match status" value="1"/>
</dbReference>
<dbReference type="SUPFAM" id="SSF46785">
    <property type="entry name" value="Winged helix' DNA-binding domain"/>
    <property type="match status" value="1"/>
</dbReference>
<organism evidence="6 7">
    <name type="scientific">Crossiella cryophila</name>
    <dbReference type="NCBI Taxonomy" id="43355"/>
    <lineage>
        <taxon>Bacteria</taxon>
        <taxon>Bacillati</taxon>
        <taxon>Actinomycetota</taxon>
        <taxon>Actinomycetes</taxon>
        <taxon>Pseudonocardiales</taxon>
        <taxon>Pseudonocardiaceae</taxon>
        <taxon>Crossiella</taxon>
    </lineage>
</organism>
<feature type="domain" description="HTH iclR-type" evidence="4">
    <location>
        <begin position="11"/>
        <end position="71"/>
    </location>
</feature>
<evidence type="ECO:0000313" key="6">
    <source>
        <dbReference type="EMBL" id="MBB4678919.1"/>
    </source>
</evidence>
<dbReference type="InterPro" id="IPR005471">
    <property type="entry name" value="Tscrpt_reg_IclR_N"/>
</dbReference>
<dbReference type="RefSeq" id="WP_185004724.1">
    <property type="nucleotide sequence ID" value="NZ_JACHMH010000001.1"/>
</dbReference>
<dbReference type="InterPro" id="IPR036388">
    <property type="entry name" value="WH-like_DNA-bd_sf"/>
</dbReference>
<dbReference type="Proteomes" id="UP000533598">
    <property type="component" value="Unassembled WGS sequence"/>
</dbReference>
<evidence type="ECO:0000256" key="1">
    <source>
        <dbReference type="ARBA" id="ARBA00023015"/>
    </source>
</evidence>
<dbReference type="Pfam" id="PF09339">
    <property type="entry name" value="HTH_IclR"/>
    <property type="match status" value="1"/>
</dbReference>
<dbReference type="InterPro" id="IPR014757">
    <property type="entry name" value="Tscrpt_reg_IclR_C"/>
</dbReference>
<sequence>MSDLAPKRPHHRAVDRIAAILETVATEPQGLGLTQLALRLDAPVSSIQKLVNGLVAVGYLDETDHRFTLGAAPYLLSLRAGRVPARVVRHADLVALSREHRCSAVLAVRLGDASVYVDWAGTDDPFNYLTVRQLRTPLPETAVGRVLLAHLPERERHEVVSAHVGGEAEAALGLLAELAEIREDGFSLGDSGPMLRGIAAVAAPVWAEGVVVGAVSLAGRREGVGERLPELAEVLVSAVREWAGRAVER</sequence>
<dbReference type="PROSITE" id="PS51077">
    <property type="entry name" value="HTH_ICLR"/>
    <property type="match status" value="1"/>
</dbReference>
<dbReference type="Gene3D" id="1.10.10.10">
    <property type="entry name" value="Winged helix-like DNA-binding domain superfamily/Winged helix DNA-binding domain"/>
    <property type="match status" value="1"/>
</dbReference>
<dbReference type="GO" id="GO:0045892">
    <property type="term" value="P:negative regulation of DNA-templated transcription"/>
    <property type="evidence" value="ECO:0007669"/>
    <property type="project" value="TreeGrafter"/>
</dbReference>
<dbReference type="EMBL" id="JACHMH010000001">
    <property type="protein sequence ID" value="MBB4678919.1"/>
    <property type="molecule type" value="Genomic_DNA"/>
</dbReference>
<dbReference type="PANTHER" id="PTHR30136">
    <property type="entry name" value="HELIX-TURN-HELIX TRANSCRIPTIONAL REGULATOR, ICLR FAMILY"/>
    <property type="match status" value="1"/>
</dbReference>
<protein>
    <submittedName>
        <fullName evidence="6">DNA-binding IclR family transcriptional regulator</fullName>
    </submittedName>
</protein>
<dbReference type="PANTHER" id="PTHR30136:SF24">
    <property type="entry name" value="HTH-TYPE TRANSCRIPTIONAL REPRESSOR ALLR"/>
    <property type="match status" value="1"/>
</dbReference>
<keyword evidence="2 6" id="KW-0238">DNA-binding</keyword>
<keyword evidence="1" id="KW-0805">Transcription regulation</keyword>
<dbReference type="InterPro" id="IPR029016">
    <property type="entry name" value="GAF-like_dom_sf"/>
</dbReference>
<dbReference type="PROSITE" id="PS51078">
    <property type="entry name" value="ICLR_ED"/>
    <property type="match status" value="1"/>
</dbReference>
<proteinExistence type="predicted"/>
<keyword evidence="7" id="KW-1185">Reference proteome</keyword>
<evidence type="ECO:0000259" key="4">
    <source>
        <dbReference type="PROSITE" id="PS51077"/>
    </source>
</evidence>
<reference evidence="6 7" key="1">
    <citation type="submission" date="2020-08" db="EMBL/GenBank/DDBJ databases">
        <title>Sequencing the genomes of 1000 actinobacteria strains.</title>
        <authorList>
            <person name="Klenk H.-P."/>
        </authorList>
    </citation>
    <scope>NUCLEOTIDE SEQUENCE [LARGE SCALE GENOMIC DNA]</scope>
    <source>
        <strain evidence="6 7">DSM 44230</strain>
    </source>
</reference>
<feature type="domain" description="IclR-ED" evidence="5">
    <location>
        <begin position="71"/>
        <end position="249"/>
    </location>
</feature>
<dbReference type="GO" id="GO:0003677">
    <property type="term" value="F:DNA binding"/>
    <property type="evidence" value="ECO:0007669"/>
    <property type="project" value="UniProtKB-KW"/>
</dbReference>
<gene>
    <name evidence="6" type="ORF">HNR67_005037</name>
</gene>
<dbReference type="SMART" id="SM00346">
    <property type="entry name" value="HTH_ICLR"/>
    <property type="match status" value="1"/>
</dbReference>
<name>A0A7W7CG77_9PSEU</name>
<comment type="caution">
    <text evidence="6">The sequence shown here is derived from an EMBL/GenBank/DDBJ whole genome shotgun (WGS) entry which is preliminary data.</text>
</comment>
<dbReference type="InterPro" id="IPR036390">
    <property type="entry name" value="WH_DNA-bd_sf"/>
</dbReference>
<accession>A0A7W7CG77</accession>
<dbReference type="GO" id="GO:0003700">
    <property type="term" value="F:DNA-binding transcription factor activity"/>
    <property type="evidence" value="ECO:0007669"/>
    <property type="project" value="TreeGrafter"/>
</dbReference>
<dbReference type="InterPro" id="IPR050707">
    <property type="entry name" value="HTH_MetabolicPath_Reg"/>
</dbReference>
<evidence type="ECO:0000259" key="5">
    <source>
        <dbReference type="PROSITE" id="PS51078"/>
    </source>
</evidence>